<keyword evidence="1" id="KW-0472">Membrane</keyword>
<dbReference type="VEuPathDB" id="FungiDB:F9C07_2287579"/>
<dbReference type="Proteomes" id="UP000325434">
    <property type="component" value="Unassembled WGS sequence"/>
</dbReference>
<dbReference type="VEuPathDB" id="FungiDB:AFLA_013372"/>
<gene>
    <name evidence="2" type="ORF">BDV35DRAFT_152864</name>
</gene>
<keyword evidence="1" id="KW-1133">Transmembrane helix</keyword>
<evidence type="ECO:0000313" key="2">
    <source>
        <dbReference type="EMBL" id="KAB8249029.1"/>
    </source>
</evidence>
<feature type="transmembrane region" description="Helical" evidence="1">
    <location>
        <begin position="12"/>
        <end position="36"/>
    </location>
</feature>
<dbReference type="EMBL" id="ML734575">
    <property type="protein sequence ID" value="KAB8249029.1"/>
    <property type="molecule type" value="Genomic_DNA"/>
</dbReference>
<evidence type="ECO:0000256" key="1">
    <source>
        <dbReference type="SAM" id="Phobius"/>
    </source>
</evidence>
<sequence length="120" mass="13792">MDAAMSINVTPVVSVALVIVSTIVPILSLMSIILRFQARRIGRLKLAADDWWILAGWACILKPNGIKLIANVPQASYFCFEPYYLDFWQYHWYLEIQNQCDDGDPKILPMRFHLQCHPPS</sequence>
<protein>
    <submittedName>
        <fullName evidence="2">Uncharacterized protein</fullName>
    </submittedName>
</protein>
<dbReference type="AlphaFoldDB" id="A0A5N6H5W5"/>
<name>A0A5N6H5W5_ASPFL</name>
<proteinExistence type="predicted"/>
<accession>A0A5N6H5W5</accession>
<reference evidence="2" key="1">
    <citation type="submission" date="2019-04" db="EMBL/GenBank/DDBJ databases">
        <title>Friends and foes A comparative genomics study of 23 Aspergillus species from section Flavi.</title>
        <authorList>
            <consortium name="DOE Joint Genome Institute"/>
            <person name="Kjaerbolling I."/>
            <person name="Vesth T."/>
            <person name="Frisvad J.C."/>
            <person name="Nybo J.L."/>
            <person name="Theobald S."/>
            <person name="Kildgaard S."/>
            <person name="Isbrandt T."/>
            <person name="Kuo A."/>
            <person name="Sato A."/>
            <person name="Lyhne E.K."/>
            <person name="Kogle M.E."/>
            <person name="Wiebenga A."/>
            <person name="Kun R.S."/>
            <person name="Lubbers R.J."/>
            <person name="Makela M.R."/>
            <person name="Barry K."/>
            <person name="Chovatia M."/>
            <person name="Clum A."/>
            <person name="Daum C."/>
            <person name="Haridas S."/>
            <person name="He G."/>
            <person name="LaButti K."/>
            <person name="Lipzen A."/>
            <person name="Mondo S."/>
            <person name="Riley R."/>
            <person name="Salamov A."/>
            <person name="Simmons B.A."/>
            <person name="Magnuson J.K."/>
            <person name="Henrissat B."/>
            <person name="Mortensen U.H."/>
            <person name="Larsen T.O."/>
            <person name="Devries R.P."/>
            <person name="Grigoriev I.V."/>
            <person name="Machida M."/>
            <person name="Baker S.E."/>
            <person name="Andersen M.R."/>
        </authorList>
    </citation>
    <scope>NUCLEOTIDE SEQUENCE [LARGE SCALE GENOMIC DNA]</scope>
    <source>
        <strain evidence="2">CBS 121.62</strain>
    </source>
</reference>
<keyword evidence="1" id="KW-0812">Transmembrane</keyword>
<organism evidence="2">
    <name type="scientific">Aspergillus flavus</name>
    <dbReference type="NCBI Taxonomy" id="5059"/>
    <lineage>
        <taxon>Eukaryota</taxon>
        <taxon>Fungi</taxon>
        <taxon>Dikarya</taxon>
        <taxon>Ascomycota</taxon>
        <taxon>Pezizomycotina</taxon>
        <taxon>Eurotiomycetes</taxon>
        <taxon>Eurotiomycetidae</taxon>
        <taxon>Eurotiales</taxon>
        <taxon>Aspergillaceae</taxon>
        <taxon>Aspergillus</taxon>
        <taxon>Aspergillus subgen. Circumdati</taxon>
    </lineage>
</organism>